<evidence type="ECO:0000313" key="3">
    <source>
        <dbReference type="EMBL" id="EAT59082.1"/>
    </source>
</evidence>
<name>Q0YRZ0_9CHLB</name>
<sequence length="129" mass="14406">MTTKNEHLSGIQARIEELQNTITEKEAKIKARSRQFKDDLEAELSPVELVRRYPLKAVATTFIAGFLVTRALKGPRNPRKTLPADSCVAQESSSSQNSSALAAIGLDILRSAKDLGFTYLQRYIDKKIR</sequence>
<dbReference type="OrthoDB" id="597906at2"/>
<keyword evidence="4" id="KW-1185">Reference proteome</keyword>
<feature type="compositionally biased region" description="Low complexity" evidence="2">
    <location>
        <begin position="84"/>
        <end position="96"/>
    </location>
</feature>
<feature type="coiled-coil region" evidence="1">
    <location>
        <begin position="8"/>
        <end position="35"/>
    </location>
</feature>
<accession>Q0YRZ0</accession>
<evidence type="ECO:0008006" key="5">
    <source>
        <dbReference type="Google" id="ProtNLM"/>
    </source>
</evidence>
<proteinExistence type="predicted"/>
<dbReference type="Proteomes" id="UP000004162">
    <property type="component" value="Unassembled WGS sequence"/>
</dbReference>
<evidence type="ECO:0000313" key="4">
    <source>
        <dbReference type="Proteomes" id="UP000004162"/>
    </source>
</evidence>
<dbReference type="EMBL" id="AASE01000008">
    <property type="protein sequence ID" value="EAT59082.1"/>
    <property type="molecule type" value="Genomic_DNA"/>
</dbReference>
<gene>
    <name evidence="3" type="ORF">CferDRAFT_0997</name>
</gene>
<reference evidence="3 4" key="1">
    <citation type="submission" date="2006-07" db="EMBL/GenBank/DDBJ databases">
        <title>Annotation of the draft genome assembly of Chlorobium ferroxidans DSM 13031.</title>
        <authorList>
            <consortium name="US DOE Joint Genome Institute (JGI-ORNL)"/>
            <person name="Larimer F."/>
            <person name="Land M."/>
            <person name="Hauser L."/>
        </authorList>
    </citation>
    <scope>NUCLEOTIDE SEQUENCE [LARGE SCALE GENOMIC DNA]</scope>
    <source>
        <strain evidence="3 4">DSM 13031</strain>
    </source>
</reference>
<evidence type="ECO:0000256" key="1">
    <source>
        <dbReference type="SAM" id="Coils"/>
    </source>
</evidence>
<protein>
    <recommendedName>
        <fullName evidence="5">DUF3618 domain-containing protein</fullName>
    </recommendedName>
</protein>
<reference evidence="3 4" key="2">
    <citation type="submission" date="2006-07" db="EMBL/GenBank/DDBJ databases">
        <title>Sequencing of the draft genome and assembly of Chlorobium ferroxidans DSM 13031.</title>
        <authorList>
            <consortium name="US DOE Joint Genome Institute (JGI-PGF)"/>
            <person name="Copeland A."/>
            <person name="Lucas S."/>
            <person name="Lapidus A."/>
            <person name="Barry K."/>
            <person name="Glavina del Rio T."/>
            <person name="Dalin E."/>
            <person name="Tice H."/>
            <person name="Bruce D."/>
            <person name="Pitluck S."/>
            <person name="Richardson P."/>
        </authorList>
    </citation>
    <scope>NUCLEOTIDE SEQUENCE [LARGE SCALE GENOMIC DNA]</scope>
    <source>
        <strain evidence="3 4">DSM 13031</strain>
    </source>
</reference>
<dbReference type="RefSeq" id="WP_006366338.1">
    <property type="nucleotide sequence ID" value="NZ_AASE01000008.1"/>
</dbReference>
<evidence type="ECO:0000256" key="2">
    <source>
        <dbReference type="SAM" id="MobiDB-lite"/>
    </source>
</evidence>
<dbReference type="AlphaFoldDB" id="Q0YRZ0"/>
<organism evidence="3 4">
    <name type="scientific">Chlorobium ferrooxidans DSM 13031</name>
    <dbReference type="NCBI Taxonomy" id="377431"/>
    <lineage>
        <taxon>Bacteria</taxon>
        <taxon>Pseudomonadati</taxon>
        <taxon>Chlorobiota</taxon>
        <taxon>Chlorobiia</taxon>
        <taxon>Chlorobiales</taxon>
        <taxon>Chlorobiaceae</taxon>
        <taxon>Chlorobium/Pelodictyon group</taxon>
        <taxon>Chlorobium</taxon>
    </lineage>
</organism>
<comment type="caution">
    <text evidence="3">The sequence shown here is derived from an EMBL/GenBank/DDBJ whole genome shotgun (WGS) entry which is preliminary data.</text>
</comment>
<feature type="region of interest" description="Disordered" evidence="2">
    <location>
        <begin position="76"/>
        <end position="96"/>
    </location>
</feature>
<keyword evidence="1" id="KW-0175">Coiled coil</keyword>